<gene>
    <name evidence="2" type="ORF">NQ502_04960</name>
</gene>
<evidence type="ECO:0000313" key="3">
    <source>
        <dbReference type="Proteomes" id="UP001060164"/>
    </source>
</evidence>
<reference evidence="2" key="1">
    <citation type="journal article" date="2022" name="Cell">
        <title>Design, construction, and in vivo augmentation of a complex gut microbiome.</title>
        <authorList>
            <person name="Cheng A.G."/>
            <person name="Ho P.Y."/>
            <person name="Aranda-Diaz A."/>
            <person name="Jain S."/>
            <person name="Yu F.B."/>
            <person name="Meng X."/>
            <person name="Wang M."/>
            <person name="Iakiviak M."/>
            <person name="Nagashima K."/>
            <person name="Zhao A."/>
            <person name="Murugkar P."/>
            <person name="Patil A."/>
            <person name="Atabakhsh K."/>
            <person name="Weakley A."/>
            <person name="Yan J."/>
            <person name="Brumbaugh A.R."/>
            <person name="Higginbottom S."/>
            <person name="Dimas A."/>
            <person name="Shiver A.L."/>
            <person name="Deutschbauer A."/>
            <person name="Neff N."/>
            <person name="Sonnenburg J.L."/>
            <person name="Huang K.C."/>
            <person name="Fischbach M.A."/>
        </authorList>
    </citation>
    <scope>NUCLEOTIDE SEQUENCE</scope>
    <source>
        <strain evidence="2">DSM 19829</strain>
    </source>
</reference>
<feature type="transmembrane region" description="Helical" evidence="1">
    <location>
        <begin position="24"/>
        <end position="41"/>
    </location>
</feature>
<proteinExistence type="predicted"/>
<keyword evidence="3" id="KW-1185">Reference proteome</keyword>
<accession>A0ABY5VIL4</accession>
<organism evidence="2 3">
    <name type="scientific">Ruminococcus gauvreauii</name>
    <dbReference type="NCBI Taxonomy" id="438033"/>
    <lineage>
        <taxon>Bacteria</taxon>
        <taxon>Bacillati</taxon>
        <taxon>Bacillota</taxon>
        <taxon>Clostridia</taxon>
        <taxon>Eubacteriales</taxon>
        <taxon>Oscillospiraceae</taxon>
        <taxon>Ruminococcus</taxon>
    </lineage>
</organism>
<feature type="transmembrane region" description="Helical" evidence="1">
    <location>
        <begin position="61"/>
        <end position="82"/>
    </location>
</feature>
<keyword evidence="1" id="KW-1133">Transmembrane helix</keyword>
<keyword evidence="1" id="KW-0472">Membrane</keyword>
<name>A0ABY5VIL4_9FIRM</name>
<keyword evidence="1" id="KW-0812">Transmembrane</keyword>
<evidence type="ECO:0000313" key="2">
    <source>
        <dbReference type="EMBL" id="UWP60405.1"/>
    </source>
</evidence>
<evidence type="ECO:0000256" key="1">
    <source>
        <dbReference type="SAM" id="Phobius"/>
    </source>
</evidence>
<dbReference type="EMBL" id="CP102290">
    <property type="protein sequence ID" value="UWP60405.1"/>
    <property type="molecule type" value="Genomic_DNA"/>
</dbReference>
<feature type="transmembrane region" description="Helical" evidence="1">
    <location>
        <begin position="142"/>
        <end position="161"/>
    </location>
</feature>
<feature type="transmembrane region" description="Helical" evidence="1">
    <location>
        <begin position="173"/>
        <end position="192"/>
    </location>
</feature>
<feature type="transmembrane region" description="Helical" evidence="1">
    <location>
        <begin position="114"/>
        <end position="136"/>
    </location>
</feature>
<sequence>MISNSTFFIQQVAAEQRKARRRHLLLFPAGILMILFLWGLWSNKTAAPSDLAQGYTSLLYQLPMMNAIFMPVMVAVIASRLCDMEIKGGTLKLLFTLQRRSSFYNCKLLYGMKYLLIFTLGEVVLILACGQIFHFTEPLRPDLIILNFISTFVVGIVVLIVQQTLSLMSDNQLMPLIVGLGGSFLGLFSMYFPRAVSRFVLWGYFGMFTPLGMDWDPRARVITYFDIPFPTTDFVIFLIAGVIIYLAGITLFLRKEV</sequence>
<protein>
    <submittedName>
        <fullName evidence="2">ABC transporter permease</fullName>
    </submittedName>
</protein>
<dbReference type="Pfam" id="PF12730">
    <property type="entry name" value="ABC2_membrane_4"/>
    <property type="match status" value="1"/>
</dbReference>
<dbReference type="Proteomes" id="UP001060164">
    <property type="component" value="Chromosome"/>
</dbReference>
<dbReference type="RefSeq" id="WP_044983533.1">
    <property type="nucleotide sequence ID" value="NZ_CABLBR010000034.1"/>
</dbReference>
<feature type="transmembrane region" description="Helical" evidence="1">
    <location>
        <begin position="234"/>
        <end position="253"/>
    </location>
</feature>